<evidence type="ECO:0000313" key="3">
    <source>
        <dbReference type="Proteomes" id="UP000289886"/>
    </source>
</evidence>
<keyword evidence="3" id="KW-1185">Reference proteome</keyword>
<sequence>MKGTSLKVACFRRFLCCGGEDLEEKEPKGEDREKERDSKRILGIGQVAVNEKKYTVMEGPLEEGEIKIIKKILIKDRTGHTTMEEGQEREEEAQGERNKAVIEGESQVAMDERVEDRLCNEQEGEEEGLSGGGEWSSKEEDRTVEADVINKRTPQPSWFPDWRVEEARPEVEEWPYFSWQIQPSTPRERIIGNKMWGRQEPQPKGKVWPYFPSQIQATTHEEKVTGYGLWSREDGITSLAQAALLTRKECNEEALKFEEAGLSGAYSLTSLCSHWFQKDCSVEEEEAEETEEEYATFLLCQSLQSGRSNVEEKKEEPQLSPIPEEPDETLYLELWDFGEEQGDLRYGAMWVLLENGIVVNEAAWLPPIKTEE</sequence>
<evidence type="ECO:0000256" key="1">
    <source>
        <dbReference type="SAM" id="MobiDB-lite"/>
    </source>
</evidence>
<dbReference type="AlphaFoldDB" id="A0A444U7Z6"/>
<dbReference type="EMBL" id="SCEB01215111">
    <property type="protein sequence ID" value="RXM31270.1"/>
    <property type="molecule type" value="Genomic_DNA"/>
</dbReference>
<gene>
    <name evidence="2" type="ORF">EOD39_7156</name>
</gene>
<accession>A0A444U7Z6</accession>
<name>A0A444U7Z6_ACIRT</name>
<comment type="caution">
    <text evidence="2">The sequence shown here is derived from an EMBL/GenBank/DDBJ whole genome shotgun (WGS) entry which is preliminary data.</text>
</comment>
<reference evidence="2 3" key="1">
    <citation type="submission" date="2019-01" db="EMBL/GenBank/DDBJ databases">
        <title>Draft Genome and Complete Hox-Cluster Characterization of the Sterlet Sturgeon (Acipenser ruthenus).</title>
        <authorList>
            <person name="Wei Q."/>
        </authorList>
    </citation>
    <scope>NUCLEOTIDE SEQUENCE [LARGE SCALE GENOMIC DNA]</scope>
    <source>
        <strain evidence="2">WHYD16114868_AA</strain>
        <tissue evidence="2">Blood</tissue>
    </source>
</reference>
<dbReference type="Proteomes" id="UP000289886">
    <property type="component" value="Unassembled WGS sequence"/>
</dbReference>
<feature type="region of interest" description="Disordered" evidence="1">
    <location>
        <begin position="79"/>
        <end position="98"/>
    </location>
</feature>
<proteinExistence type="predicted"/>
<organism evidence="2 3">
    <name type="scientific">Acipenser ruthenus</name>
    <name type="common">Sterlet sturgeon</name>
    <dbReference type="NCBI Taxonomy" id="7906"/>
    <lineage>
        <taxon>Eukaryota</taxon>
        <taxon>Metazoa</taxon>
        <taxon>Chordata</taxon>
        <taxon>Craniata</taxon>
        <taxon>Vertebrata</taxon>
        <taxon>Euteleostomi</taxon>
        <taxon>Actinopterygii</taxon>
        <taxon>Chondrostei</taxon>
        <taxon>Acipenseriformes</taxon>
        <taxon>Acipenseridae</taxon>
        <taxon>Acipenser</taxon>
    </lineage>
</organism>
<protein>
    <submittedName>
        <fullName evidence="2">Uncharacterized protein</fullName>
    </submittedName>
</protein>
<evidence type="ECO:0000313" key="2">
    <source>
        <dbReference type="EMBL" id="RXM31270.1"/>
    </source>
</evidence>
<feature type="region of interest" description="Disordered" evidence="1">
    <location>
        <begin position="118"/>
        <end position="141"/>
    </location>
</feature>